<keyword evidence="3 5" id="KW-1133">Transmembrane helix</keyword>
<dbReference type="InterPro" id="IPR051533">
    <property type="entry name" value="WaaL-like"/>
</dbReference>
<dbReference type="Pfam" id="PF04932">
    <property type="entry name" value="Wzy_C"/>
    <property type="match status" value="1"/>
</dbReference>
<dbReference type="EMBL" id="LZZM01000174">
    <property type="protein sequence ID" value="OOM76339.1"/>
    <property type="molecule type" value="Genomic_DNA"/>
</dbReference>
<feature type="transmembrane region" description="Helical" evidence="5">
    <location>
        <begin position="519"/>
        <end position="541"/>
    </location>
</feature>
<protein>
    <submittedName>
        <fullName evidence="7">O-antigen ligase</fullName>
    </submittedName>
</protein>
<evidence type="ECO:0000256" key="4">
    <source>
        <dbReference type="ARBA" id="ARBA00023136"/>
    </source>
</evidence>
<comment type="subcellular location">
    <subcellularLocation>
        <location evidence="1">Membrane</location>
        <topology evidence="1">Multi-pass membrane protein</topology>
    </subcellularLocation>
</comment>
<dbReference type="InterPro" id="IPR007016">
    <property type="entry name" value="O-antigen_ligase-rel_domated"/>
</dbReference>
<evidence type="ECO:0000256" key="5">
    <source>
        <dbReference type="SAM" id="Phobius"/>
    </source>
</evidence>
<feature type="transmembrane region" description="Helical" evidence="5">
    <location>
        <begin position="12"/>
        <end position="30"/>
    </location>
</feature>
<dbReference type="OrthoDB" id="1762823at2"/>
<evidence type="ECO:0000313" key="7">
    <source>
        <dbReference type="EMBL" id="OOM76339.1"/>
    </source>
</evidence>
<feature type="transmembrane region" description="Helical" evidence="5">
    <location>
        <begin position="123"/>
        <end position="143"/>
    </location>
</feature>
<keyword evidence="2 5" id="KW-0812">Transmembrane</keyword>
<keyword evidence="7" id="KW-0436">Ligase</keyword>
<feature type="transmembrane region" description="Helical" evidence="5">
    <location>
        <begin position="263"/>
        <end position="283"/>
    </location>
</feature>
<gene>
    <name evidence="7" type="ORF">CLPUN_27260</name>
</gene>
<feature type="transmembrane region" description="Helical" evidence="5">
    <location>
        <begin position="239"/>
        <end position="257"/>
    </location>
</feature>
<keyword evidence="4 5" id="KW-0472">Membrane</keyword>
<proteinExistence type="predicted"/>
<reference evidence="7 8" key="1">
    <citation type="submission" date="2016-05" db="EMBL/GenBank/DDBJ databases">
        <title>Microbial solvent formation.</title>
        <authorList>
            <person name="Poehlein A."/>
            <person name="Montoya Solano J.D."/>
            <person name="Flitsch S."/>
            <person name="Krabben P."/>
            <person name="Duerre P."/>
            <person name="Daniel R."/>
        </authorList>
    </citation>
    <scope>NUCLEOTIDE SEQUENCE [LARGE SCALE GENOMIC DNA]</scope>
    <source>
        <strain evidence="7 8">DSM 2619</strain>
    </source>
</reference>
<dbReference type="PANTHER" id="PTHR37422">
    <property type="entry name" value="TEICHURONIC ACID BIOSYNTHESIS PROTEIN TUAE"/>
    <property type="match status" value="1"/>
</dbReference>
<evidence type="ECO:0000256" key="3">
    <source>
        <dbReference type="ARBA" id="ARBA00022989"/>
    </source>
</evidence>
<evidence type="ECO:0000259" key="6">
    <source>
        <dbReference type="Pfam" id="PF04932"/>
    </source>
</evidence>
<name>A0A1S8TFE4_9CLOT</name>
<feature type="transmembrane region" description="Helical" evidence="5">
    <location>
        <begin position="59"/>
        <end position="77"/>
    </location>
</feature>
<evidence type="ECO:0000313" key="8">
    <source>
        <dbReference type="Proteomes" id="UP000190890"/>
    </source>
</evidence>
<dbReference type="GO" id="GO:0016020">
    <property type="term" value="C:membrane"/>
    <property type="evidence" value="ECO:0007669"/>
    <property type="project" value="UniProtKB-SubCell"/>
</dbReference>
<comment type="caution">
    <text evidence="7">The sequence shown here is derived from an EMBL/GenBank/DDBJ whole genome shotgun (WGS) entry which is preliminary data.</text>
</comment>
<dbReference type="Proteomes" id="UP000190890">
    <property type="component" value="Unassembled WGS sequence"/>
</dbReference>
<dbReference type="PANTHER" id="PTHR37422:SF13">
    <property type="entry name" value="LIPOPOLYSACCHARIDE BIOSYNTHESIS PROTEIN PA4999-RELATED"/>
    <property type="match status" value="1"/>
</dbReference>
<feature type="domain" description="O-antigen ligase-related" evidence="6">
    <location>
        <begin position="431"/>
        <end position="536"/>
    </location>
</feature>
<feature type="transmembrane region" description="Helical" evidence="5">
    <location>
        <begin position="585"/>
        <end position="603"/>
    </location>
</feature>
<accession>A0A1S8TFE4</accession>
<sequence length="610" mass="68967">MESIKNTQNKKNINFFFPVAFILAIVPLIVRMTPLTPDQDTLNLFGANSKSDLFSQRKAFLLLIFCVILLGISVVFFKRIFEKRDKVINSILIAASIFLIFTFLSTVFSSYREVAIWGMFDRAEGLITIICYLILLIYSIYAFKTTNDYKYVITPILILVAINAFLGIFQYAGQDLIKTNLGTKIVIPSEYQTPNSKMNLLYEAGKLYGTLFHYNYVGSFVAITLPILFCLTIFEDEDIMHKLSLGIGTLLSVWLLFGSTSRAGIIGIFAATVLGVVIFWKLIIQKWKPLLIFFVSILVIATGLNFATKGSIFERIPTLASDILSVFKDTSDFDYKEHTPVKDIVYTDKDAQVILQNDTLKMSYENNQFIFKNSKDEIVPYVKTDKVYTTTNENFKNITLTIAKMTNKSTRADGIILNINNQPTFTFALKDNNSIHMFNININKDVDIEYPETFGFNGKEKLGSARGYIWSRSIPMIKNNLILGGGPDTFAFRFPQNDLIGKYYAYDVPNMVVDKPHNLYLQIALNNGFIALLAFLAIMIIYIADSVKLYAFKKYYEKPQVFGSVTCLGVVGYLFAGLFNDSVVSVAPVFWIVLGIGIALNYMNRKSLKA</sequence>
<dbReference type="AlphaFoldDB" id="A0A1S8TFE4"/>
<dbReference type="STRING" id="29367.CLPUN_27260"/>
<feature type="transmembrane region" description="Helical" evidence="5">
    <location>
        <begin position="290"/>
        <end position="308"/>
    </location>
</feature>
<organism evidence="7 8">
    <name type="scientific">Clostridium puniceum</name>
    <dbReference type="NCBI Taxonomy" id="29367"/>
    <lineage>
        <taxon>Bacteria</taxon>
        <taxon>Bacillati</taxon>
        <taxon>Bacillota</taxon>
        <taxon>Clostridia</taxon>
        <taxon>Eubacteriales</taxon>
        <taxon>Clostridiaceae</taxon>
        <taxon>Clostridium</taxon>
    </lineage>
</organism>
<feature type="transmembrane region" description="Helical" evidence="5">
    <location>
        <begin position="561"/>
        <end position="579"/>
    </location>
</feature>
<feature type="transmembrane region" description="Helical" evidence="5">
    <location>
        <begin position="216"/>
        <end position="234"/>
    </location>
</feature>
<evidence type="ECO:0000256" key="2">
    <source>
        <dbReference type="ARBA" id="ARBA00022692"/>
    </source>
</evidence>
<feature type="transmembrane region" description="Helical" evidence="5">
    <location>
        <begin position="152"/>
        <end position="172"/>
    </location>
</feature>
<dbReference type="GO" id="GO:0016874">
    <property type="term" value="F:ligase activity"/>
    <property type="evidence" value="ECO:0007669"/>
    <property type="project" value="UniProtKB-KW"/>
</dbReference>
<feature type="transmembrane region" description="Helical" evidence="5">
    <location>
        <begin position="89"/>
        <end position="111"/>
    </location>
</feature>
<dbReference type="RefSeq" id="WP_077847825.1">
    <property type="nucleotide sequence ID" value="NZ_LZZM01000174.1"/>
</dbReference>
<evidence type="ECO:0000256" key="1">
    <source>
        <dbReference type="ARBA" id="ARBA00004141"/>
    </source>
</evidence>
<keyword evidence="8" id="KW-1185">Reference proteome</keyword>